<protein>
    <submittedName>
        <fullName evidence="2">Uncharacterized protein</fullName>
    </submittedName>
</protein>
<organism evidence="2 3">
    <name type="scientific">Mortierella alpina</name>
    <name type="common">Oleaginous fungus</name>
    <name type="synonym">Mortierella renispora</name>
    <dbReference type="NCBI Taxonomy" id="64518"/>
    <lineage>
        <taxon>Eukaryota</taxon>
        <taxon>Fungi</taxon>
        <taxon>Fungi incertae sedis</taxon>
        <taxon>Mucoromycota</taxon>
        <taxon>Mortierellomycotina</taxon>
        <taxon>Mortierellomycetes</taxon>
        <taxon>Mortierellales</taxon>
        <taxon>Mortierellaceae</taxon>
        <taxon>Mortierella</taxon>
    </lineage>
</organism>
<dbReference type="Proteomes" id="UP000738359">
    <property type="component" value="Unassembled WGS sequence"/>
</dbReference>
<proteinExistence type="predicted"/>
<gene>
    <name evidence="2" type="ORF">BGZ70_005759</name>
</gene>
<feature type="transmembrane region" description="Helical" evidence="1">
    <location>
        <begin position="40"/>
        <end position="59"/>
    </location>
</feature>
<evidence type="ECO:0000256" key="1">
    <source>
        <dbReference type="SAM" id="Phobius"/>
    </source>
</evidence>
<dbReference type="OrthoDB" id="410267at2759"/>
<accession>A0A9P6J8R7</accession>
<comment type="caution">
    <text evidence="2">The sequence shown here is derived from an EMBL/GenBank/DDBJ whole genome shotgun (WGS) entry which is preliminary data.</text>
</comment>
<dbReference type="EMBL" id="JAAAHY010000309">
    <property type="protein sequence ID" value="KAF9964900.1"/>
    <property type="molecule type" value="Genomic_DNA"/>
</dbReference>
<name>A0A9P6J8R7_MORAP</name>
<reference evidence="2" key="1">
    <citation type="journal article" date="2020" name="Fungal Divers.">
        <title>Resolving the Mortierellaceae phylogeny through synthesis of multi-gene phylogenetics and phylogenomics.</title>
        <authorList>
            <person name="Vandepol N."/>
            <person name="Liber J."/>
            <person name="Desiro A."/>
            <person name="Na H."/>
            <person name="Kennedy M."/>
            <person name="Barry K."/>
            <person name="Grigoriev I.V."/>
            <person name="Miller A.N."/>
            <person name="O'Donnell K."/>
            <person name="Stajich J.E."/>
            <person name="Bonito G."/>
        </authorList>
    </citation>
    <scope>NUCLEOTIDE SEQUENCE</scope>
    <source>
        <strain evidence="2">CK1249</strain>
    </source>
</reference>
<evidence type="ECO:0000313" key="2">
    <source>
        <dbReference type="EMBL" id="KAF9964900.1"/>
    </source>
</evidence>
<keyword evidence="1" id="KW-1133">Transmembrane helix</keyword>
<evidence type="ECO:0000313" key="3">
    <source>
        <dbReference type="Proteomes" id="UP000738359"/>
    </source>
</evidence>
<keyword evidence="1" id="KW-0472">Membrane</keyword>
<keyword evidence="1" id="KW-0812">Transmembrane</keyword>
<dbReference type="AlphaFoldDB" id="A0A9P6J8R7"/>
<keyword evidence="3" id="KW-1185">Reference proteome</keyword>
<sequence length="75" mass="8830">MEDSYIWSKLQNYYGETKYLGSVQSIQRDRTIFKKPFKRWYIAPAAMVFQAICGSVYAWSVFNRPIDMAIYGSDQ</sequence>
<feature type="non-terminal residue" evidence="2">
    <location>
        <position position="75"/>
    </location>
</feature>